<dbReference type="STRING" id="1166018.FAES_2644"/>
<dbReference type="AlphaFoldDB" id="I0K950"/>
<dbReference type="RefSeq" id="WP_015331752.1">
    <property type="nucleotide sequence ID" value="NC_020054.1"/>
</dbReference>
<proteinExistence type="predicted"/>
<evidence type="ECO:0000313" key="2">
    <source>
        <dbReference type="Proteomes" id="UP000011058"/>
    </source>
</evidence>
<sequence>MKSIGYGLALLLVLAACHRDSVDTVQPEYDNWYTLRSPDAGSIDAVWGDIDRTVVIASTTLTLYRTTDRGESWQQVYAKNQPVTGLVMQKDTLFATSGMLYAGGEVTLVNTALYSIDLGATWLTYHRINPTFDLVGYAGNSGIKTNPVTATNGVTYTIRRQYLNDSTKIRGRFITPGVVTQTGRQIDLPKRHQLRSLALDAKGRLYAAGSDEVCELSPNFRYCNGGRGVVYVSKNPLP</sequence>
<dbReference type="HOGENOM" id="CLU_1193286_0_0_10"/>
<evidence type="ECO:0008006" key="3">
    <source>
        <dbReference type="Google" id="ProtNLM"/>
    </source>
</evidence>
<dbReference type="SUPFAM" id="SSF110296">
    <property type="entry name" value="Oligoxyloglucan reducing end-specific cellobiohydrolase"/>
    <property type="match status" value="1"/>
</dbReference>
<organism evidence="1 2">
    <name type="scientific">Fibrella aestuarina BUZ 2</name>
    <dbReference type="NCBI Taxonomy" id="1166018"/>
    <lineage>
        <taxon>Bacteria</taxon>
        <taxon>Pseudomonadati</taxon>
        <taxon>Bacteroidota</taxon>
        <taxon>Cytophagia</taxon>
        <taxon>Cytophagales</taxon>
        <taxon>Spirosomataceae</taxon>
        <taxon>Fibrella</taxon>
    </lineage>
</organism>
<dbReference type="Gene3D" id="2.130.10.10">
    <property type="entry name" value="YVTN repeat-like/Quinoprotein amine dehydrogenase"/>
    <property type="match status" value="1"/>
</dbReference>
<dbReference type="Proteomes" id="UP000011058">
    <property type="component" value="Chromosome"/>
</dbReference>
<reference evidence="1 2" key="1">
    <citation type="journal article" date="2012" name="J. Bacteriol.">
        <title>Genome Sequence of Fibrella aestuarina BUZ 2T, a Filamentous Marine Bacterium.</title>
        <authorList>
            <person name="Filippini M."/>
            <person name="Qi W."/>
            <person name="Blom J."/>
            <person name="Goesmann A."/>
            <person name="Smits T.H."/>
            <person name="Bagheri H.C."/>
        </authorList>
    </citation>
    <scope>NUCLEOTIDE SEQUENCE [LARGE SCALE GENOMIC DNA]</scope>
    <source>
        <strain evidence="2">BUZ 2T</strain>
    </source>
</reference>
<gene>
    <name evidence="1" type="ORF">FAES_2644</name>
</gene>
<dbReference type="eggNOG" id="ENOG5032RKJ">
    <property type="taxonomic scope" value="Bacteria"/>
</dbReference>
<dbReference type="KEGG" id="fae:FAES_2644"/>
<dbReference type="InterPro" id="IPR015943">
    <property type="entry name" value="WD40/YVTN_repeat-like_dom_sf"/>
</dbReference>
<name>I0K950_9BACT</name>
<evidence type="ECO:0000313" key="1">
    <source>
        <dbReference type="EMBL" id="CCH00653.1"/>
    </source>
</evidence>
<dbReference type="OrthoDB" id="749229at2"/>
<keyword evidence="2" id="KW-1185">Reference proteome</keyword>
<protein>
    <recommendedName>
        <fullName evidence="3">Photosynthesis system II assembly factor Ycf48/Hcf136-like domain-containing protein</fullName>
    </recommendedName>
</protein>
<dbReference type="EMBL" id="HE796683">
    <property type="protein sequence ID" value="CCH00653.1"/>
    <property type="molecule type" value="Genomic_DNA"/>
</dbReference>
<accession>I0K950</accession>
<dbReference type="PROSITE" id="PS51257">
    <property type="entry name" value="PROKAR_LIPOPROTEIN"/>
    <property type="match status" value="1"/>
</dbReference>